<keyword evidence="1" id="KW-0805">Transcription regulation</keyword>
<dbReference type="Gene3D" id="1.10.10.10">
    <property type="entry name" value="Winged helix-like DNA-binding domain superfamily/Winged helix DNA-binding domain"/>
    <property type="match status" value="1"/>
</dbReference>
<dbReference type="PROSITE" id="PS51000">
    <property type="entry name" value="HTH_DEOR_2"/>
    <property type="match status" value="1"/>
</dbReference>
<accession>A0AAE3IW81</accession>
<dbReference type="GO" id="GO:0003677">
    <property type="term" value="F:DNA binding"/>
    <property type="evidence" value="ECO:0007669"/>
    <property type="project" value="UniProtKB-KW"/>
</dbReference>
<dbReference type="Pfam" id="PF00455">
    <property type="entry name" value="DeoRC"/>
    <property type="match status" value="1"/>
</dbReference>
<dbReference type="SMART" id="SM00420">
    <property type="entry name" value="HTH_DEOR"/>
    <property type="match status" value="1"/>
</dbReference>
<protein>
    <submittedName>
        <fullName evidence="4">DeoR/GlpR family DNA-binding transcription regulator</fullName>
    </submittedName>
</protein>
<gene>
    <name evidence="4" type="ORF">OEV98_17545</name>
</gene>
<evidence type="ECO:0000313" key="4">
    <source>
        <dbReference type="EMBL" id="MCU9615332.1"/>
    </source>
</evidence>
<proteinExistence type="predicted"/>
<dbReference type="InterPro" id="IPR001034">
    <property type="entry name" value="DeoR_HTH"/>
</dbReference>
<dbReference type="InterPro" id="IPR036390">
    <property type="entry name" value="WH_DNA-bd_sf"/>
</dbReference>
<reference evidence="4" key="1">
    <citation type="submission" date="2022-10" db="EMBL/GenBank/DDBJ databases">
        <title>Description of Fervidibacillus gen. nov. in the family Fervidibacillaceae fam. nov. with two species, Fervidibacillus albus sp. nov., and Fervidibacillus halotolerans sp. nov., isolated from tidal flat sediments.</title>
        <authorList>
            <person name="Kwon K.K."/>
            <person name="Yang S.-H."/>
        </authorList>
    </citation>
    <scope>NUCLEOTIDE SEQUENCE</scope>
    <source>
        <strain evidence="4">JCM 19140</strain>
    </source>
</reference>
<dbReference type="Pfam" id="PF08220">
    <property type="entry name" value="HTH_DeoR"/>
    <property type="match status" value="1"/>
</dbReference>
<dbReference type="GO" id="GO:0003700">
    <property type="term" value="F:DNA-binding transcription factor activity"/>
    <property type="evidence" value="ECO:0007669"/>
    <property type="project" value="InterPro"/>
</dbReference>
<dbReference type="RefSeq" id="WP_263074652.1">
    <property type="nucleotide sequence ID" value="NZ_JAOUSF010000009.1"/>
</dbReference>
<evidence type="ECO:0000256" key="1">
    <source>
        <dbReference type="ARBA" id="ARBA00023015"/>
    </source>
</evidence>
<evidence type="ECO:0000259" key="3">
    <source>
        <dbReference type="PROSITE" id="PS51000"/>
    </source>
</evidence>
<dbReference type="InterPro" id="IPR050313">
    <property type="entry name" value="Carb_Metab_HTH_regulators"/>
</dbReference>
<keyword evidence="2" id="KW-0804">Transcription</keyword>
<keyword evidence="4" id="KW-0238">DNA-binding</keyword>
<comment type="caution">
    <text evidence="4">The sequence shown here is derived from an EMBL/GenBank/DDBJ whole genome shotgun (WGS) entry which is preliminary data.</text>
</comment>
<dbReference type="InterPro" id="IPR037171">
    <property type="entry name" value="NagB/RpiA_transferase-like"/>
</dbReference>
<organism evidence="4 5">
    <name type="scientific">Perspicuibacillus lycopersici</name>
    <dbReference type="NCBI Taxonomy" id="1325689"/>
    <lineage>
        <taxon>Bacteria</taxon>
        <taxon>Bacillati</taxon>
        <taxon>Bacillota</taxon>
        <taxon>Bacilli</taxon>
        <taxon>Bacillales</taxon>
        <taxon>Bacillaceae</taxon>
        <taxon>Perspicuibacillus</taxon>
    </lineage>
</organism>
<dbReference type="PANTHER" id="PTHR30363">
    <property type="entry name" value="HTH-TYPE TRANSCRIPTIONAL REGULATOR SRLR-RELATED"/>
    <property type="match status" value="1"/>
</dbReference>
<dbReference type="PANTHER" id="PTHR30363:SF51">
    <property type="entry name" value="HTH-TYPE TRANSCRIPTIONAL REPRESSOR GLCR"/>
    <property type="match status" value="1"/>
</dbReference>
<dbReference type="SUPFAM" id="SSF100950">
    <property type="entry name" value="NagB/RpiA/CoA transferase-like"/>
    <property type="match status" value="1"/>
</dbReference>
<dbReference type="AlphaFoldDB" id="A0AAE3IW81"/>
<dbReference type="Proteomes" id="UP001209318">
    <property type="component" value="Unassembled WGS sequence"/>
</dbReference>
<sequence length="272" mass="29953">MLAEERRKKILEMIQREGRVIAKDLSDLFQMSIDSIRRDLTIMEEQGLLQKTYGGAILVSPKPKVRSLPQPEAKRYGEGAPHQNAISRIAASYIQSDDTVYIGGAGIQFGMLKYLPTDIPFTVITNSIKIAESIRRKENITAYLIGGKLRKAESAGSMIDILAIEMIRKFTLDISFLTGGGLTSTGISTATPEGAAFARTVAQSSRKNICLAPHEKVGHQMFVTSVPMDSIDLVITDSAAPAAVMKEMENKQIEIIYADEIETNRSVRNEMD</sequence>
<feature type="domain" description="HTH deoR-type" evidence="3">
    <location>
        <begin position="3"/>
        <end position="58"/>
    </location>
</feature>
<keyword evidence="5" id="KW-1185">Reference proteome</keyword>
<dbReference type="PRINTS" id="PR00037">
    <property type="entry name" value="HTHLACR"/>
</dbReference>
<name>A0AAE3IW81_9BACI</name>
<dbReference type="InterPro" id="IPR014036">
    <property type="entry name" value="DeoR-like_C"/>
</dbReference>
<dbReference type="SMART" id="SM01134">
    <property type="entry name" value="DeoRC"/>
    <property type="match status" value="1"/>
</dbReference>
<dbReference type="SUPFAM" id="SSF46785">
    <property type="entry name" value="Winged helix' DNA-binding domain"/>
    <property type="match status" value="1"/>
</dbReference>
<evidence type="ECO:0000313" key="5">
    <source>
        <dbReference type="Proteomes" id="UP001209318"/>
    </source>
</evidence>
<evidence type="ECO:0000256" key="2">
    <source>
        <dbReference type="ARBA" id="ARBA00023163"/>
    </source>
</evidence>
<dbReference type="EMBL" id="JAOUSF010000009">
    <property type="protein sequence ID" value="MCU9615332.1"/>
    <property type="molecule type" value="Genomic_DNA"/>
</dbReference>
<dbReference type="InterPro" id="IPR036388">
    <property type="entry name" value="WH-like_DNA-bd_sf"/>
</dbReference>